<feature type="domain" description="Fatty acid desaturase" evidence="2">
    <location>
        <begin position="1"/>
        <end position="198"/>
    </location>
</feature>
<evidence type="ECO:0000259" key="2">
    <source>
        <dbReference type="Pfam" id="PF00487"/>
    </source>
</evidence>
<feature type="transmembrane region" description="Helical" evidence="1">
    <location>
        <begin position="52"/>
        <end position="72"/>
    </location>
</feature>
<reference evidence="3" key="1">
    <citation type="journal article" date="2020" name="J. Eukaryot. Microbiol.">
        <title>De novo Sequencing, Assembly and Annotation of the Transcriptome for the Free-Living Testate Amoeba Arcella intermedia.</title>
        <authorList>
            <person name="Ribeiro G.M."/>
            <person name="Porfirio-Sousa A.L."/>
            <person name="Maurer-Alcala X.X."/>
            <person name="Katz L.A."/>
            <person name="Lahr D.J.G."/>
        </authorList>
    </citation>
    <scope>NUCLEOTIDE SEQUENCE</scope>
</reference>
<dbReference type="Pfam" id="PF00487">
    <property type="entry name" value="FA_desaturase"/>
    <property type="match status" value="1"/>
</dbReference>
<keyword evidence="1" id="KW-1133">Transmembrane helix</keyword>
<dbReference type="GO" id="GO:0006629">
    <property type="term" value="P:lipid metabolic process"/>
    <property type="evidence" value="ECO:0007669"/>
    <property type="project" value="InterPro"/>
</dbReference>
<name>A0A6B2LFE8_9EUKA</name>
<evidence type="ECO:0000256" key="1">
    <source>
        <dbReference type="SAM" id="Phobius"/>
    </source>
</evidence>
<dbReference type="InterPro" id="IPR005804">
    <property type="entry name" value="FA_desaturase_dom"/>
</dbReference>
<feature type="transmembrane region" description="Helical" evidence="1">
    <location>
        <begin position="84"/>
        <end position="105"/>
    </location>
</feature>
<sequence>MNNVCNWWAGLFYGVVPNSYAISHNKIHHAYSNGLLDVHTNWDLDRTKPFSFLLYIPRFAGYWMSISPIWYFYKGVEKTERRFLRGLIFGVLYHVAAAALVAYLVDLRFMFLYFLLPMPEAIVFLGGVSYIWHAFIDPNDYDNYYVSSMTIVNGRENMWNEDYHVEHHFAAHLHWTEFPEHYSKNEENFRQKRATIFTDTEEGELFFLLITKSWDKMAAKFVDLSNSMSLQEKKELLIQRLSHTVEVSA</sequence>
<dbReference type="EMBL" id="GIBP01006726">
    <property type="protein sequence ID" value="NDV35695.1"/>
    <property type="molecule type" value="Transcribed_RNA"/>
</dbReference>
<proteinExistence type="predicted"/>
<feature type="transmembrane region" description="Helical" evidence="1">
    <location>
        <begin position="111"/>
        <end position="132"/>
    </location>
</feature>
<dbReference type="PANTHER" id="PTHR36459">
    <property type="entry name" value="ORF"/>
    <property type="match status" value="1"/>
</dbReference>
<keyword evidence="1" id="KW-0812">Transmembrane</keyword>
<dbReference type="AlphaFoldDB" id="A0A6B2LFE8"/>
<protein>
    <recommendedName>
        <fullName evidence="2">Fatty acid desaturase domain-containing protein</fullName>
    </recommendedName>
</protein>
<keyword evidence="1" id="KW-0472">Membrane</keyword>
<accession>A0A6B2LFE8</accession>
<organism evidence="3">
    <name type="scientific">Arcella intermedia</name>
    <dbReference type="NCBI Taxonomy" id="1963864"/>
    <lineage>
        <taxon>Eukaryota</taxon>
        <taxon>Amoebozoa</taxon>
        <taxon>Tubulinea</taxon>
        <taxon>Elardia</taxon>
        <taxon>Arcellinida</taxon>
        <taxon>Sphaerothecina</taxon>
        <taxon>Arcellidae</taxon>
        <taxon>Arcella</taxon>
    </lineage>
</organism>
<dbReference type="PANTHER" id="PTHR36459:SF1">
    <property type="entry name" value="FATTY ACID DESATURASE DOMAIN-CONTAINING PROTEIN-RELATED"/>
    <property type="match status" value="1"/>
</dbReference>
<evidence type="ECO:0000313" key="3">
    <source>
        <dbReference type="EMBL" id="NDV35695.1"/>
    </source>
</evidence>